<keyword evidence="5" id="KW-0812">Transmembrane</keyword>
<dbReference type="Pfam" id="PF00560">
    <property type="entry name" value="LRR_1"/>
    <property type="match status" value="1"/>
</dbReference>
<evidence type="ECO:0000256" key="5">
    <source>
        <dbReference type="SAM" id="Phobius"/>
    </source>
</evidence>
<evidence type="ECO:0000256" key="1">
    <source>
        <dbReference type="ARBA" id="ARBA00022614"/>
    </source>
</evidence>
<comment type="caution">
    <text evidence="6">The sequence shown here is derived from an EMBL/GenBank/DDBJ whole genome shotgun (WGS) entry which is preliminary data.</text>
</comment>
<dbReference type="Gene3D" id="3.80.10.10">
    <property type="entry name" value="Ribonuclease Inhibitor"/>
    <property type="match status" value="2"/>
</dbReference>
<organism evidence="6 7">
    <name type="scientific">Seminavis robusta</name>
    <dbReference type="NCBI Taxonomy" id="568900"/>
    <lineage>
        <taxon>Eukaryota</taxon>
        <taxon>Sar</taxon>
        <taxon>Stramenopiles</taxon>
        <taxon>Ochrophyta</taxon>
        <taxon>Bacillariophyta</taxon>
        <taxon>Bacillariophyceae</taxon>
        <taxon>Bacillariophycidae</taxon>
        <taxon>Naviculales</taxon>
        <taxon>Naviculaceae</taxon>
        <taxon>Seminavis</taxon>
    </lineage>
</organism>
<accession>A0A9N8E8X6</accession>
<proteinExistence type="predicted"/>
<feature type="compositionally biased region" description="Acidic residues" evidence="4">
    <location>
        <begin position="21"/>
        <end position="34"/>
    </location>
</feature>
<dbReference type="Proteomes" id="UP001153069">
    <property type="component" value="Unassembled WGS sequence"/>
</dbReference>
<feature type="compositionally biased region" description="Polar residues" evidence="4">
    <location>
        <begin position="61"/>
        <end position="73"/>
    </location>
</feature>
<protein>
    <submittedName>
        <fullName evidence="6">Leucine Rich Repeat</fullName>
    </submittedName>
</protein>
<keyword evidence="5" id="KW-1133">Transmembrane helix</keyword>
<dbReference type="AlphaFoldDB" id="A0A9N8E8X6"/>
<feature type="compositionally biased region" description="Basic and acidic residues" evidence="4">
    <location>
        <begin position="81"/>
        <end position="91"/>
    </location>
</feature>
<evidence type="ECO:0000256" key="4">
    <source>
        <dbReference type="SAM" id="MobiDB-lite"/>
    </source>
</evidence>
<name>A0A9N8E8X6_9STRA</name>
<feature type="region of interest" description="Disordered" evidence="4">
    <location>
        <begin position="1"/>
        <end position="138"/>
    </location>
</feature>
<dbReference type="PANTHER" id="PTHR48004:SF58">
    <property type="entry name" value="OS01G0162200 PROTEIN"/>
    <property type="match status" value="1"/>
</dbReference>
<keyword evidence="7" id="KW-1185">Reference proteome</keyword>
<dbReference type="PANTHER" id="PTHR48004">
    <property type="entry name" value="OS01G0149700 PROTEIN"/>
    <property type="match status" value="1"/>
</dbReference>
<dbReference type="OrthoDB" id="1719627at2759"/>
<dbReference type="SUPFAM" id="SSF52058">
    <property type="entry name" value="L domain-like"/>
    <property type="match status" value="1"/>
</dbReference>
<feature type="compositionally biased region" description="Basic and acidic residues" evidence="4">
    <location>
        <begin position="39"/>
        <end position="60"/>
    </location>
</feature>
<evidence type="ECO:0000256" key="2">
    <source>
        <dbReference type="ARBA" id="ARBA00022737"/>
    </source>
</evidence>
<dbReference type="InterPro" id="IPR052941">
    <property type="entry name" value="StomDev_PlantInt_Reg"/>
</dbReference>
<feature type="region of interest" description="Disordered" evidence="4">
    <location>
        <begin position="153"/>
        <end position="180"/>
    </location>
</feature>
<dbReference type="FunFam" id="3.80.10.10:FF:000095">
    <property type="entry name" value="LRR receptor-like serine/threonine-protein kinase GSO1"/>
    <property type="match status" value="1"/>
</dbReference>
<gene>
    <name evidence="6" type="ORF">SEMRO_678_G185930.1</name>
</gene>
<keyword evidence="1" id="KW-0433">Leucine-rich repeat</keyword>
<feature type="compositionally biased region" description="Low complexity" evidence="4">
    <location>
        <begin position="92"/>
        <end position="108"/>
    </location>
</feature>
<dbReference type="EMBL" id="CAICTM010000677">
    <property type="protein sequence ID" value="CAB9514844.1"/>
    <property type="molecule type" value="Genomic_DNA"/>
</dbReference>
<reference evidence="6" key="1">
    <citation type="submission" date="2020-06" db="EMBL/GenBank/DDBJ databases">
        <authorList>
            <consortium name="Plant Systems Biology data submission"/>
        </authorList>
    </citation>
    <scope>NUCLEOTIDE SEQUENCE</scope>
    <source>
        <strain evidence="6">D6</strain>
    </source>
</reference>
<evidence type="ECO:0000256" key="3">
    <source>
        <dbReference type="ARBA" id="ARBA00023136"/>
    </source>
</evidence>
<keyword evidence="3 5" id="KW-0472">Membrane</keyword>
<feature type="compositionally biased region" description="Polar residues" evidence="4">
    <location>
        <begin position="119"/>
        <end position="138"/>
    </location>
</feature>
<evidence type="ECO:0000313" key="6">
    <source>
        <dbReference type="EMBL" id="CAB9514844.1"/>
    </source>
</evidence>
<feature type="transmembrane region" description="Helical" evidence="5">
    <location>
        <begin position="271"/>
        <end position="292"/>
    </location>
</feature>
<keyword evidence="2" id="KW-0677">Repeat</keyword>
<evidence type="ECO:0000313" key="7">
    <source>
        <dbReference type="Proteomes" id="UP001153069"/>
    </source>
</evidence>
<dbReference type="InterPro" id="IPR032675">
    <property type="entry name" value="LRR_dom_sf"/>
</dbReference>
<dbReference type="InterPro" id="IPR001611">
    <property type="entry name" value="Leu-rich_rpt"/>
</dbReference>
<sequence length="803" mass="87660">MSNNDNNTKKSKATRQRDLSNQDDDEIVEVDVDSYDAGKTARDHRARVLGERKIKRDSDTRTVSNSTDSYDTDLTSRRTRVLGERKSKRESSTVSTAETSSMSSSRLTLGENYTKRGLRNSSVTGTRTAISSYQQQEQAPPLVYQVAGPPVLGESKAKRRLRATSLTPAAGEEQEEEEEVRLDALEDDLLEEAPQSEEDVLVAEEDLEVSQGEDTLVEVEDLEAPAINDNDGLAEARPVEENPDLPQAQQVDEAAEEAAQKKSMKKSREALARYSLVAITCLLVGFLLGMLVGSKDDEAAPAVSTGTAAPKQNDSATATLSPSLSWEESFMQNMLPMSTIKAIKEDPASPQAMAFNWLLDDFSTQVENDVAQWKQLQRFVLATFYYSTNGQAWLNNSLWLSNEDECFWYSTAERSGGIIRDYSGEFAYEAPDISGGTCGVSPANLSSSQNDGDDEGKFQHLWLNQNGLEGQVPEELWLLTSLKSLSFKIDNFKASIPPAIGQLTNLEALNFGGIDLRGSHIPTEIGLCSSLKVFLASRSGLSGTIPSEIGRLLKLEYFWVDDENSLSGSLPTQIGLLSDMVDFQFYNAGFLTGRIPSEIGLLTALTDLNLYAAGELSGTIPSQLGLLSSIQFIGMARNQLTGTLPTELGLLSPTLGYMVIGENQLVGTIPSELGLLRNLWELTMDKNKLTGTCPSEIGNIGQFGMRTFWLNDNLLEGLIPSELGRFPYLQYFSLSNNDFSGAVPEELELLSTGLVQFEISGNPRLSGLVPSELCWLNGTIEAKFDCTESLCGCNCNCSTAGSL</sequence>